<name>A0A812SQF3_SYMPI</name>
<gene>
    <name evidence="1" type="ORF">SPIL2461_LOCUS12673</name>
</gene>
<dbReference type="AlphaFoldDB" id="A0A812SQF3"/>
<proteinExistence type="predicted"/>
<accession>A0A812SQF3</accession>
<dbReference type="EMBL" id="CAJNIZ010026402">
    <property type="protein sequence ID" value="CAE7491583.1"/>
    <property type="molecule type" value="Genomic_DNA"/>
</dbReference>
<evidence type="ECO:0000313" key="2">
    <source>
        <dbReference type="Proteomes" id="UP000649617"/>
    </source>
</evidence>
<keyword evidence="2" id="KW-1185">Reference proteome</keyword>
<reference evidence="1" key="1">
    <citation type="submission" date="2021-02" db="EMBL/GenBank/DDBJ databases">
        <authorList>
            <person name="Dougan E. K."/>
            <person name="Rhodes N."/>
            <person name="Thang M."/>
            <person name="Chan C."/>
        </authorList>
    </citation>
    <scope>NUCLEOTIDE SEQUENCE</scope>
</reference>
<sequence length="222" mass="25584">MHAVLKTKGRSQTAEVKKLRLKVAKSYMALLATKLRFWCTCCTEETQKAVVNVDIRQEQPGSKTYVVFDPVNFKTKWRTDPADSAKDPGKVPLDKLYRAYLRHWRPVLVRSLGVLHAKHHKTWSSADGEGGHLALTLFPGYWSESRRSAFVRQTFQAEVGASDRQVRKAFAKHVSDDDLHKASVAPGVWYQQLHHTESIHKKMYRRGLRNQCNDMQLKLLDW</sequence>
<evidence type="ECO:0000313" key="1">
    <source>
        <dbReference type="EMBL" id="CAE7491583.1"/>
    </source>
</evidence>
<organism evidence="1 2">
    <name type="scientific">Symbiodinium pilosum</name>
    <name type="common">Dinoflagellate</name>
    <dbReference type="NCBI Taxonomy" id="2952"/>
    <lineage>
        <taxon>Eukaryota</taxon>
        <taxon>Sar</taxon>
        <taxon>Alveolata</taxon>
        <taxon>Dinophyceae</taxon>
        <taxon>Suessiales</taxon>
        <taxon>Symbiodiniaceae</taxon>
        <taxon>Symbiodinium</taxon>
    </lineage>
</organism>
<protein>
    <submittedName>
        <fullName evidence="1">Uncharacterized protein</fullName>
    </submittedName>
</protein>
<dbReference type="Proteomes" id="UP000649617">
    <property type="component" value="Unassembled WGS sequence"/>
</dbReference>
<comment type="caution">
    <text evidence="1">The sequence shown here is derived from an EMBL/GenBank/DDBJ whole genome shotgun (WGS) entry which is preliminary data.</text>
</comment>